<protein>
    <recommendedName>
        <fullName evidence="5">Zn(2)-C6 fungal-type domain-containing protein</fullName>
    </recommendedName>
</protein>
<dbReference type="PANTHER" id="PTHR35392">
    <property type="entry name" value="ZN(II)2CYS6 TRANSCRIPTION FACTOR (EUROFUNG)-RELATED-RELATED"/>
    <property type="match status" value="1"/>
</dbReference>
<organism evidence="3 4">
    <name type="scientific">Lineolata rhizophorae</name>
    <dbReference type="NCBI Taxonomy" id="578093"/>
    <lineage>
        <taxon>Eukaryota</taxon>
        <taxon>Fungi</taxon>
        <taxon>Dikarya</taxon>
        <taxon>Ascomycota</taxon>
        <taxon>Pezizomycotina</taxon>
        <taxon>Dothideomycetes</taxon>
        <taxon>Dothideomycetes incertae sedis</taxon>
        <taxon>Lineolatales</taxon>
        <taxon>Lineolataceae</taxon>
        <taxon>Lineolata</taxon>
    </lineage>
</organism>
<dbReference type="EMBL" id="MU001672">
    <property type="protein sequence ID" value="KAF2460891.1"/>
    <property type="molecule type" value="Genomic_DNA"/>
</dbReference>
<dbReference type="Proteomes" id="UP000799766">
    <property type="component" value="Unassembled WGS sequence"/>
</dbReference>
<keyword evidence="1" id="KW-0539">Nucleus</keyword>
<dbReference type="PANTHER" id="PTHR35392:SF2">
    <property type="entry name" value="ZN(II)2CYS6 TRANSCRIPTION FACTOR (EUROFUNG)"/>
    <property type="match status" value="1"/>
</dbReference>
<feature type="region of interest" description="Disordered" evidence="2">
    <location>
        <begin position="247"/>
        <end position="289"/>
    </location>
</feature>
<dbReference type="InterPro" id="IPR001138">
    <property type="entry name" value="Zn2Cys6_DnaBD"/>
</dbReference>
<dbReference type="AlphaFoldDB" id="A0A6A6PA76"/>
<feature type="region of interest" description="Disordered" evidence="2">
    <location>
        <begin position="864"/>
        <end position="885"/>
    </location>
</feature>
<feature type="compositionally biased region" description="Polar residues" evidence="2">
    <location>
        <begin position="252"/>
        <end position="262"/>
    </location>
</feature>
<gene>
    <name evidence="3" type="ORF">BDY21DRAFT_134317</name>
</gene>
<dbReference type="CDD" id="cd00067">
    <property type="entry name" value="GAL4"/>
    <property type="match status" value="1"/>
</dbReference>
<evidence type="ECO:0000256" key="1">
    <source>
        <dbReference type="ARBA" id="ARBA00023242"/>
    </source>
</evidence>
<evidence type="ECO:0008006" key="5">
    <source>
        <dbReference type="Google" id="ProtNLM"/>
    </source>
</evidence>
<proteinExistence type="predicted"/>
<feature type="region of interest" description="Disordered" evidence="2">
    <location>
        <begin position="673"/>
        <end position="735"/>
    </location>
</feature>
<dbReference type="GO" id="GO:0000981">
    <property type="term" value="F:DNA-binding transcription factor activity, RNA polymerase II-specific"/>
    <property type="evidence" value="ECO:0007669"/>
    <property type="project" value="InterPro"/>
</dbReference>
<evidence type="ECO:0000313" key="3">
    <source>
        <dbReference type="EMBL" id="KAF2460891.1"/>
    </source>
</evidence>
<accession>A0A6A6PA76</accession>
<dbReference type="OrthoDB" id="5417895at2759"/>
<reference evidence="3" key="1">
    <citation type="journal article" date="2020" name="Stud. Mycol.">
        <title>101 Dothideomycetes genomes: a test case for predicting lifestyles and emergence of pathogens.</title>
        <authorList>
            <person name="Haridas S."/>
            <person name="Albert R."/>
            <person name="Binder M."/>
            <person name="Bloem J."/>
            <person name="Labutti K."/>
            <person name="Salamov A."/>
            <person name="Andreopoulos B."/>
            <person name="Baker S."/>
            <person name="Barry K."/>
            <person name="Bills G."/>
            <person name="Bluhm B."/>
            <person name="Cannon C."/>
            <person name="Castanera R."/>
            <person name="Culley D."/>
            <person name="Daum C."/>
            <person name="Ezra D."/>
            <person name="Gonzalez J."/>
            <person name="Henrissat B."/>
            <person name="Kuo A."/>
            <person name="Liang C."/>
            <person name="Lipzen A."/>
            <person name="Lutzoni F."/>
            <person name="Magnuson J."/>
            <person name="Mondo S."/>
            <person name="Nolan M."/>
            <person name="Ohm R."/>
            <person name="Pangilinan J."/>
            <person name="Park H.-J."/>
            <person name="Ramirez L."/>
            <person name="Alfaro M."/>
            <person name="Sun H."/>
            <person name="Tritt A."/>
            <person name="Yoshinaga Y."/>
            <person name="Zwiers L.-H."/>
            <person name="Turgeon B."/>
            <person name="Goodwin S."/>
            <person name="Spatafora J."/>
            <person name="Crous P."/>
            <person name="Grigoriev I."/>
        </authorList>
    </citation>
    <scope>NUCLEOTIDE SEQUENCE</scope>
    <source>
        <strain evidence="3">ATCC 16933</strain>
    </source>
</reference>
<keyword evidence="4" id="KW-1185">Reference proteome</keyword>
<feature type="region of interest" description="Disordered" evidence="2">
    <location>
        <begin position="190"/>
        <end position="212"/>
    </location>
</feature>
<evidence type="ECO:0000313" key="4">
    <source>
        <dbReference type="Proteomes" id="UP000799766"/>
    </source>
</evidence>
<feature type="compositionally biased region" description="Gly residues" evidence="2">
    <location>
        <begin position="865"/>
        <end position="879"/>
    </location>
</feature>
<sequence>MGRKPNQLILEFFERGPKLEDNSNRYQHTCRSCGEKFPKGRIDSLTNHLVKKCPALPMRDRQRAILQFHELPDLPEHAAAVAAANGGASTSQAMELPFAPKQPAMSGLDALAEVSRHHLDYKQRSNAPGAAGRGGKRSSNRSNAQPPPPPFTADDLLVDHDKASGAAEGAEETDRASRLTSDHAASAQFLPQDSLTESPNPQSSQAATTSMVPSPLVMAASAANELQAMMPNDNSNQSLAADADQYLHPQGRTPTGWPNNSDPAIDPALPESSKEPPETTPSKAQNYTRPIAMNPSTTQAQFLAEFVDGQRPTKPKVRGRFTDTRRKEVQEVRKRGACIRCRMLKKSCSGENPCATCKSVESARLWKQPCIRTRIADEIDLYSVGLHVVLAFHTIKAVKNQVKFEYLPGRIEASHFPDTSTFATFIMLKAHKQSGSAIDPALLENSGSMQSAMELEILDLERDDLGAKLEQYMRKLSPSFFAAEPSPFMRATLEHAQNMIENLKDSLLSRALELWVATAIITDPELSWALFSNPSSAPAMAPAILSQAELDSSGKHSTNARAQIAFTGAATDSYKLITAELQSATEKRAHDLSKMVMNDLERRLLQRTQANPFETFLVSIILLACVERMCWLFHKWEEPSSLAAAAAQASSVAPSTYDITQSAQLAAALVSSSNGDLDDSSGRNGQLQSDGSDVKLPSAPHQQASSDSPETSFQQTTTGSSLRDNNNGPPPIPLPYRVSAAKWPFDKPPRYFSQQGERFSDVVHMLLRMRNIPPKMARRYDDGALIVAPDNISANNGTGAGPNSGATGDTAGGANGNASAAAIEGDAAARAYFDAVQISADALLQGRLITVSEAQQDAWMDPGLNGNGGPGSAGSGVPGTGHRTGCREWEGRYIMKILGGGGGP</sequence>
<feature type="region of interest" description="Disordered" evidence="2">
    <location>
        <begin position="792"/>
        <end position="811"/>
    </location>
</feature>
<name>A0A6A6PA76_9PEZI</name>
<dbReference type="GO" id="GO:0008270">
    <property type="term" value="F:zinc ion binding"/>
    <property type="evidence" value="ECO:0007669"/>
    <property type="project" value="InterPro"/>
</dbReference>
<dbReference type="InterPro" id="IPR052973">
    <property type="entry name" value="Fungal_sec-metab_reg_TF"/>
</dbReference>
<feature type="compositionally biased region" description="Polar residues" evidence="2">
    <location>
        <begin position="700"/>
        <end position="727"/>
    </location>
</feature>
<evidence type="ECO:0000256" key="2">
    <source>
        <dbReference type="SAM" id="MobiDB-lite"/>
    </source>
</evidence>
<feature type="region of interest" description="Disordered" evidence="2">
    <location>
        <begin position="121"/>
        <end position="156"/>
    </location>
</feature>